<name>A0AAV5K823_9ROSI</name>
<feature type="domain" description="Tify" evidence="4">
    <location>
        <begin position="153"/>
        <end position="188"/>
    </location>
</feature>
<dbReference type="EMBL" id="BPVZ01000053">
    <property type="protein sequence ID" value="GKV19661.1"/>
    <property type="molecule type" value="Genomic_DNA"/>
</dbReference>
<organism evidence="5 6">
    <name type="scientific">Rubroshorea leprosula</name>
    <dbReference type="NCBI Taxonomy" id="152421"/>
    <lineage>
        <taxon>Eukaryota</taxon>
        <taxon>Viridiplantae</taxon>
        <taxon>Streptophyta</taxon>
        <taxon>Embryophyta</taxon>
        <taxon>Tracheophyta</taxon>
        <taxon>Spermatophyta</taxon>
        <taxon>Magnoliopsida</taxon>
        <taxon>eudicotyledons</taxon>
        <taxon>Gunneridae</taxon>
        <taxon>Pentapetalae</taxon>
        <taxon>rosids</taxon>
        <taxon>malvids</taxon>
        <taxon>Malvales</taxon>
        <taxon>Dipterocarpaceae</taxon>
        <taxon>Rubroshorea</taxon>
    </lineage>
</organism>
<gene>
    <name evidence="5" type="ORF">SLEP1_g29890</name>
</gene>
<evidence type="ECO:0000256" key="1">
    <source>
        <dbReference type="ARBA" id="ARBA00008614"/>
    </source>
</evidence>
<comment type="caution">
    <text evidence="5">The sequence shown here is derived from an EMBL/GenBank/DDBJ whole genome shotgun (WGS) entry which is preliminary data.</text>
</comment>
<sequence length="349" mass="38403">MEGGLTPSVRSILEKPLNQLTEEDISQLTREDCRKFLKEKGMRRPSWNKSQAIQQVISLKKLFESSEDSGAGALRNVLVSPSPPPPPPSQNAATVSVDTEPSDSAREPSFGDDGGPYTQQDQDPPKSAPAGEIGCQADDADNKNVSPRSPCEANQVGEQMTIFYCGKVNVYDGVPLDKARAIMHLAASPNDLFQDNTFSGSGAFWSFMGHFPATDKHDLTSPTALNSHTIQTEKLAEYPQQFREKGNVTHELNVDGQANRKVSLQRYFEKRKDREKFFKGRKNIGQPTSTLGVCLNHQVRKHNSNVQSCQSNTSSPPQPGLPHSYCPSENQTKVANLSVDLNDESIQEC</sequence>
<dbReference type="InterPro" id="IPR010399">
    <property type="entry name" value="Tify_dom"/>
</dbReference>
<accession>A0AAV5K823</accession>
<dbReference type="AlphaFoldDB" id="A0AAV5K823"/>
<dbReference type="GO" id="GO:0009611">
    <property type="term" value="P:response to wounding"/>
    <property type="evidence" value="ECO:0007669"/>
    <property type="project" value="UniProtKB-UniRule"/>
</dbReference>
<comment type="function">
    <text evidence="2">Repressor of jasmonate responses.</text>
</comment>
<evidence type="ECO:0000313" key="5">
    <source>
        <dbReference type="EMBL" id="GKV19661.1"/>
    </source>
</evidence>
<evidence type="ECO:0000259" key="4">
    <source>
        <dbReference type="PROSITE" id="PS51320"/>
    </source>
</evidence>
<keyword evidence="2" id="KW-1184">Jasmonic acid signaling pathway</keyword>
<proteinExistence type="inferred from homology"/>
<dbReference type="Proteomes" id="UP001054252">
    <property type="component" value="Unassembled WGS sequence"/>
</dbReference>
<dbReference type="GO" id="GO:2000022">
    <property type="term" value="P:regulation of jasmonic acid mediated signaling pathway"/>
    <property type="evidence" value="ECO:0007669"/>
    <property type="project" value="UniProtKB-UniRule"/>
</dbReference>
<dbReference type="Pfam" id="PF09425">
    <property type="entry name" value="Jas_motif"/>
    <property type="match status" value="1"/>
</dbReference>
<comment type="domain">
    <text evidence="2">The jas domain is required for interaction with COI1.</text>
</comment>
<dbReference type="GO" id="GO:0005634">
    <property type="term" value="C:nucleus"/>
    <property type="evidence" value="ECO:0007669"/>
    <property type="project" value="UniProtKB-SubCell"/>
</dbReference>
<protein>
    <recommendedName>
        <fullName evidence="2">Protein TIFY</fullName>
    </recommendedName>
    <alternativeName>
        <fullName evidence="2">Jasmonate ZIM domain-containing protein</fullName>
    </alternativeName>
</protein>
<feature type="compositionally biased region" description="Polar residues" evidence="3">
    <location>
        <begin position="305"/>
        <end position="315"/>
    </location>
</feature>
<dbReference type="PROSITE" id="PS51320">
    <property type="entry name" value="TIFY"/>
    <property type="match status" value="1"/>
</dbReference>
<comment type="subcellular location">
    <subcellularLocation>
        <location evidence="2">Nucleus</location>
    </subcellularLocation>
</comment>
<keyword evidence="2" id="KW-0539">Nucleus</keyword>
<dbReference type="PANTHER" id="PTHR33077">
    <property type="entry name" value="PROTEIN TIFY 4A-RELATED-RELATED"/>
    <property type="match status" value="1"/>
</dbReference>
<evidence type="ECO:0000256" key="3">
    <source>
        <dbReference type="SAM" id="MobiDB-lite"/>
    </source>
</evidence>
<dbReference type="GO" id="GO:0031347">
    <property type="term" value="P:regulation of defense response"/>
    <property type="evidence" value="ECO:0007669"/>
    <property type="project" value="UniProtKB-UniRule"/>
</dbReference>
<evidence type="ECO:0000256" key="2">
    <source>
        <dbReference type="RuleBase" id="RU369065"/>
    </source>
</evidence>
<feature type="region of interest" description="Disordered" evidence="3">
    <location>
        <begin position="74"/>
        <end position="151"/>
    </location>
</feature>
<reference evidence="5 6" key="1">
    <citation type="journal article" date="2021" name="Commun. Biol.">
        <title>The genome of Shorea leprosula (Dipterocarpaceae) highlights the ecological relevance of drought in aseasonal tropical rainforests.</title>
        <authorList>
            <person name="Ng K.K.S."/>
            <person name="Kobayashi M.J."/>
            <person name="Fawcett J.A."/>
            <person name="Hatakeyama M."/>
            <person name="Paape T."/>
            <person name="Ng C.H."/>
            <person name="Ang C.C."/>
            <person name="Tnah L.H."/>
            <person name="Lee C.T."/>
            <person name="Nishiyama T."/>
            <person name="Sese J."/>
            <person name="O'Brien M.J."/>
            <person name="Copetti D."/>
            <person name="Mohd Noor M.I."/>
            <person name="Ong R.C."/>
            <person name="Putra M."/>
            <person name="Sireger I.Z."/>
            <person name="Indrioko S."/>
            <person name="Kosugi Y."/>
            <person name="Izuno A."/>
            <person name="Isagi Y."/>
            <person name="Lee S.L."/>
            <person name="Shimizu K.K."/>
        </authorList>
    </citation>
    <scope>NUCLEOTIDE SEQUENCE [LARGE SCALE GENOMIC DNA]</scope>
    <source>
        <strain evidence="5">214</strain>
    </source>
</reference>
<comment type="similarity">
    <text evidence="1 2">Belongs to the TIFY/JAZ family.</text>
</comment>
<dbReference type="InterPro" id="IPR018467">
    <property type="entry name" value="CCT_CS"/>
</dbReference>
<dbReference type="Pfam" id="PF06200">
    <property type="entry name" value="tify"/>
    <property type="match status" value="1"/>
</dbReference>
<feature type="compositionally biased region" description="Polar residues" evidence="3">
    <location>
        <begin position="90"/>
        <end position="99"/>
    </location>
</feature>
<dbReference type="PANTHER" id="PTHR33077:SF42">
    <property type="entry name" value="PROTEIN TIFY 4A-RELATED"/>
    <property type="match status" value="1"/>
</dbReference>
<feature type="region of interest" description="Disordered" evidence="3">
    <location>
        <begin position="305"/>
        <end position="324"/>
    </location>
</feature>
<evidence type="ECO:0000313" key="6">
    <source>
        <dbReference type="Proteomes" id="UP001054252"/>
    </source>
</evidence>
<keyword evidence="6" id="KW-1185">Reference proteome</keyword>
<dbReference type="SMART" id="SM00979">
    <property type="entry name" value="TIFY"/>
    <property type="match status" value="1"/>
</dbReference>
<dbReference type="InterPro" id="IPR040390">
    <property type="entry name" value="TIFY/JAZ"/>
</dbReference>